<name>A0A1E5GGY6_9ENTE</name>
<comment type="caution">
    <text evidence="1">The sequence shown here is derived from an EMBL/GenBank/DDBJ whole genome shotgun (WGS) entry which is preliminary data.</text>
</comment>
<proteinExistence type="predicted"/>
<evidence type="ECO:0000313" key="1">
    <source>
        <dbReference type="EMBL" id="OEG11972.1"/>
    </source>
</evidence>
<evidence type="ECO:0000313" key="2">
    <source>
        <dbReference type="Proteomes" id="UP000094068"/>
    </source>
</evidence>
<dbReference type="EMBL" id="MIJZ01000012">
    <property type="protein sequence ID" value="OEG11972.1"/>
    <property type="molecule type" value="Genomic_DNA"/>
</dbReference>
<reference evidence="2" key="1">
    <citation type="submission" date="2016-09" db="EMBL/GenBank/DDBJ databases">
        <authorList>
            <person name="Gulvik C.A."/>
        </authorList>
    </citation>
    <scope>NUCLEOTIDE SEQUENCE [LARGE SCALE GENOMIC DNA]</scope>
    <source>
        <strain evidence="2">DSM 23328</strain>
    </source>
</reference>
<sequence length="66" mass="7517">MKGGLGSSEWNTLFFQQISGNIVQKKTYKLEEIQFEKEATNKCTSIINPSVIKRRNTRIRIGGDRG</sequence>
<gene>
    <name evidence="1" type="ORF">BCR21_06975</name>
</gene>
<protein>
    <submittedName>
        <fullName evidence="1">Uncharacterized protein</fullName>
    </submittedName>
</protein>
<dbReference type="STRING" id="903984.BCR21_06975"/>
<organism evidence="1 2">
    <name type="scientific">Enterococcus ureasiticus</name>
    <dbReference type="NCBI Taxonomy" id="903984"/>
    <lineage>
        <taxon>Bacteria</taxon>
        <taxon>Bacillati</taxon>
        <taxon>Bacillota</taxon>
        <taxon>Bacilli</taxon>
        <taxon>Lactobacillales</taxon>
        <taxon>Enterococcaceae</taxon>
        <taxon>Enterococcus</taxon>
    </lineage>
</organism>
<accession>A0A1E5GGY6</accession>
<dbReference type="Proteomes" id="UP000094068">
    <property type="component" value="Unassembled WGS sequence"/>
</dbReference>
<keyword evidence="2" id="KW-1185">Reference proteome</keyword>
<dbReference type="AlphaFoldDB" id="A0A1E5GGY6"/>